<feature type="region of interest" description="Disordered" evidence="1">
    <location>
        <begin position="288"/>
        <end position="454"/>
    </location>
</feature>
<proteinExistence type="predicted"/>
<evidence type="ECO:0008006" key="5">
    <source>
        <dbReference type="Google" id="ProtNLM"/>
    </source>
</evidence>
<keyword evidence="2" id="KW-0472">Membrane</keyword>
<sequence length="907" mass="97452">MRLTLRTLLAYLDDMLDDQDAKLLKQKIDESSYATSLVARIQSAMDHPSLGAMSPDAVGPLENANVISEYLDSTLSAEQIAEVERVCLESDTTLAEAAACHQILTMVLGQPARVGDGLKERIYALPSSEALRNMEQQIERAPDANPSKTIASAETASYSSLDIPGDEKGATEVPGEVASVDAVTIGQDDTHSGQPISPVGPSDSGVADAPTRLRNPVGHSATPSSSRSEAELVARTTRAMMREDGYGGMVRPSRITPWLVSLALVAVLLFALGKIFAPLSDRRMAEQDKLNDETVNNTEVDATPTAPTPDTKTQQSTSPTVSESTTPKPSTTKEPDAGSDSTDTAASSDQGTSPSDAPITAMDTPATDTPAAIAPKPESEPEPKAEPAAPGSNETSSTGEDVADAAIADMPEAVDAAPPIPPGMTPPETTPTDSVAATDEISQPETPTSESVADGTQVAYLVNEQSVVLAQDTLTNSTESDDETASVNTAGWRRLWPAKEKAADEGEEEKADAPADDRLRFVSAGQTILAPSLYRPILAGDQGLEWTLAGPTRLSISQMTTAQPTASEEATATEEVDEEAAPEAPELAKTITRLHDGRLLLASTQENVTAVWELGPRTIEMTMPESQTVLAIEVTHFRPLGMDPRVPANRMPVYRVIAVQGTVELKEQPLEEDDAETGPETVTLASGQQWQGRGKSAAEVSDVERLPNWIDPPEKADLLVASAREGLLEFVSRDGSFDDKELEKELREAMAFRRVEVSALAAQTLLLIGRADVYFGATGILSTPRHRLYFTEHFRQLRQHMASDARAAKAIDDAIQQAEQADDEILFELLVGYNNDQLEAGADAKLIEYLNSSSMSVRVLAIENLRDIVGETLGYRPDQENVARRNSDIKKWQARLRRGDIRYTAEK</sequence>
<comment type="caution">
    <text evidence="3">The sequence shown here is derived from an EMBL/GenBank/DDBJ whole genome shotgun (WGS) entry which is preliminary data.</text>
</comment>
<keyword evidence="2" id="KW-0812">Transmembrane</keyword>
<feature type="transmembrane region" description="Helical" evidence="2">
    <location>
        <begin position="258"/>
        <end position="277"/>
    </location>
</feature>
<keyword evidence="2" id="KW-1133">Transmembrane helix</keyword>
<organism evidence="3 4">
    <name type="scientific">Rhodopirellula baltica WH47</name>
    <dbReference type="NCBI Taxonomy" id="991778"/>
    <lineage>
        <taxon>Bacteria</taxon>
        <taxon>Pseudomonadati</taxon>
        <taxon>Planctomycetota</taxon>
        <taxon>Planctomycetia</taxon>
        <taxon>Pirellulales</taxon>
        <taxon>Pirellulaceae</taxon>
        <taxon>Rhodopirellula</taxon>
    </lineage>
</organism>
<dbReference type="AlphaFoldDB" id="F2AX38"/>
<evidence type="ECO:0000256" key="1">
    <source>
        <dbReference type="SAM" id="MobiDB-lite"/>
    </source>
</evidence>
<feature type="region of interest" description="Disordered" evidence="1">
    <location>
        <begin position="187"/>
        <end position="231"/>
    </location>
</feature>
<accession>F2AX38</accession>
<feature type="compositionally biased region" description="Polar residues" evidence="1">
    <location>
        <begin position="146"/>
        <end position="160"/>
    </location>
</feature>
<evidence type="ECO:0000256" key="2">
    <source>
        <dbReference type="SAM" id="Phobius"/>
    </source>
</evidence>
<feature type="compositionally biased region" description="Low complexity" evidence="1">
    <location>
        <begin position="337"/>
        <end position="376"/>
    </location>
</feature>
<dbReference type="EMBL" id="AFAR01000212">
    <property type="protein sequence ID" value="EGF25777.1"/>
    <property type="molecule type" value="Genomic_DNA"/>
</dbReference>
<dbReference type="Proteomes" id="UP000006222">
    <property type="component" value="Unassembled WGS sequence"/>
</dbReference>
<feature type="compositionally biased region" description="Low complexity" evidence="1">
    <location>
        <begin position="301"/>
        <end position="330"/>
    </location>
</feature>
<feature type="region of interest" description="Disordered" evidence="1">
    <location>
        <begin position="140"/>
        <end position="173"/>
    </location>
</feature>
<feature type="compositionally biased region" description="Polar residues" evidence="1">
    <location>
        <begin position="440"/>
        <end position="451"/>
    </location>
</feature>
<dbReference type="PATRIC" id="fig|991778.3.peg.4548"/>
<reference evidence="3 4" key="1">
    <citation type="journal article" date="2013" name="Mar. Genomics">
        <title>Expression of sulfatases in Rhodopirellula baltica and the diversity of sulfatases in the genus Rhodopirellula.</title>
        <authorList>
            <person name="Wegner C.E."/>
            <person name="Richter-Heitmann T."/>
            <person name="Klindworth A."/>
            <person name="Klockow C."/>
            <person name="Richter M."/>
            <person name="Achstetter T."/>
            <person name="Glockner F.O."/>
            <person name="Harder J."/>
        </authorList>
    </citation>
    <scope>NUCLEOTIDE SEQUENCE [LARGE SCALE GENOMIC DNA]</scope>
    <source>
        <strain evidence="3 4">WH47</strain>
    </source>
</reference>
<name>F2AX38_RHOBT</name>
<evidence type="ECO:0000313" key="3">
    <source>
        <dbReference type="EMBL" id="EGF25777.1"/>
    </source>
</evidence>
<dbReference type="RefSeq" id="WP_007328198.1">
    <property type="nucleotide sequence ID" value="NZ_AFAR01000212.1"/>
</dbReference>
<feature type="compositionally biased region" description="Pro residues" evidence="1">
    <location>
        <begin position="418"/>
        <end position="429"/>
    </location>
</feature>
<feature type="region of interest" description="Disordered" evidence="1">
    <location>
        <begin position="474"/>
        <end position="493"/>
    </location>
</feature>
<gene>
    <name evidence="3" type="ORF">RBWH47_03571</name>
</gene>
<evidence type="ECO:0000313" key="4">
    <source>
        <dbReference type="Proteomes" id="UP000006222"/>
    </source>
</evidence>
<protein>
    <recommendedName>
        <fullName evidence="5">Transmembrane protein</fullName>
    </recommendedName>
</protein>